<evidence type="ECO:0000313" key="11">
    <source>
        <dbReference type="Proteomes" id="UP000682202"/>
    </source>
</evidence>
<dbReference type="NCBIfam" id="TIGR00975">
    <property type="entry name" value="3a0107s03"/>
    <property type="match status" value="1"/>
</dbReference>
<evidence type="ECO:0000256" key="8">
    <source>
        <dbReference type="SAM" id="SignalP"/>
    </source>
</evidence>
<feature type="domain" description="PBP" evidence="9">
    <location>
        <begin position="44"/>
        <end position="342"/>
    </location>
</feature>
<protein>
    <recommendedName>
        <fullName evidence="7">Phosphate-binding protein</fullName>
    </recommendedName>
</protein>
<dbReference type="AlphaFoldDB" id="A0A975PY59"/>
<dbReference type="PANTHER" id="PTHR42996:SF1">
    <property type="entry name" value="PHOSPHATE-BINDING PROTEIN PSTS"/>
    <property type="match status" value="1"/>
</dbReference>
<dbReference type="Pfam" id="PF12849">
    <property type="entry name" value="PBP_like_2"/>
    <property type="match status" value="1"/>
</dbReference>
<dbReference type="GO" id="GO:0042301">
    <property type="term" value="F:phosphate ion binding"/>
    <property type="evidence" value="ECO:0007669"/>
    <property type="project" value="InterPro"/>
</dbReference>
<dbReference type="InterPro" id="IPR005673">
    <property type="entry name" value="ABC_phos-bd_PstS"/>
</dbReference>
<gene>
    <name evidence="10" type="primary">pstS</name>
    <name evidence="10" type="ORF">F6B93_18500</name>
</gene>
<dbReference type="EMBL" id="CP046600">
    <property type="protein sequence ID" value="QUR68802.1"/>
    <property type="molecule type" value="Genomic_DNA"/>
</dbReference>
<keyword evidence="6" id="KW-0449">Lipoprotein</keyword>
<feature type="signal peptide" evidence="8">
    <location>
        <begin position="1"/>
        <end position="28"/>
    </location>
</feature>
<keyword evidence="2 7" id="KW-0813">Transport</keyword>
<evidence type="ECO:0000259" key="9">
    <source>
        <dbReference type="Pfam" id="PF12849"/>
    </source>
</evidence>
<evidence type="ECO:0000256" key="4">
    <source>
        <dbReference type="ARBA" id="ARBA00022729"/>
    </source>
</evidence>
<evidence type="ECO:0000256" key="1">
    <source>
        <dbReference type="ARBA" id="ARBA00008725"/>
    </source>
</evidence>
<evidence type="ECO:0000256" key="6">
    <source>
        <dbReference type="ARBA" id="ARBA00023288"/>
    </source>
</evidence>
<sequence length="374" mass="38780">MTIRLRSLLSVSAIVPLILAAAACGSNSEDSSSESGPAAGTVATTPATSKVTLSQTGSTLLYPLFNRWAPAFRQKYPNVTITTESTGSGTGIAQAAAGTVNIGASDAYLSEGDMAAHKGLMNIALAISAQQVNYNLPGVTEHLKLNGKVLAAMYQGTITTWNDPQIADLNPGVDLPDTTVVPLHRSDGSGDTFLFTQYLSKQDPDGWGKSPGFGTTVDFPAVPGALGENGNGGMVTGCADTPGCVAYIGISFLDQASKRGLGEAQLANSSGNFLLPDAQSIKAAAEGFASKTPANQAISMINGPAPDGYPIINYEYAIVNDRQKDAATAQTMQAFLHWAITDGNDPSFLDHVHFQPLPESVVKLSEALIATISG</sequence>
<proteinExistence type="inferred from homology"/>
<evidence type="ECO:0000256" key="7">
    <source>
        <dbReference type="PIRNR" id="PIRNR002756"/>
    </source>
</evidence>
<evidence type="ECO:0000256" key="3">
    <source>
        <dbReference type="ARBA" id="ARBA00022592"/>
    </source>
</evidence>
<dbReference type="Proteomes" id="UP000682202">
    <property type="component" value="Chromosome"/>
</dbReference>
<comment type="similarity">
    <text evidence="1 7">Belongs to the PstS family.</text>
</comment>
<reference evidence="10" key="1">
    <citation type="submission" date="2019-12" db="EMBL/GenBank/DDBJ databases">
        <title>Mycobacterium spongiae sp. nov.</title>
        <authorList>
            <person name="Stinear T."/>
        </authorList>
    </citation>
    <scope>NUCLEOTIDE SEQUENCE</scope>
    <source>
        <strain evidence="10">FSD4b-SM</strain>
    </source>
</reference>
<dbReference type="KEGG" id="mspg:F6B93_18500"/>
<evidence type="ECO:0000313" key="10">
    <source>
        <dbReference type="EMBL" id="QUR68802.1"/>
    </source>
</evidence>
<dbReference type="PIRSF" id="PIRSF002756">
    <property type="entry name" value="PstS"/>
    <property type="match status" value="1"/>
</dbReference>
<accession>A0A975PY59</accession>
<organism evidence="10 11">
    <name type="scientific">Mycobacterium spongiae</name>
    <dbReference type="NCBI Taxonomy" id="886343"/>
    <lineage>
        <taxon>Bacteria</taxon>
        <taxon>Bacillati</taxon>
        <taxon>Actinomycetota</taxon>
        <taxon>Actinomycetes</taxon>
        <taxon>Mycobacteriales</taxon>
        <taxon>Mycobacteriaceae</taxon>
        <taxon>Mycobacterium</taxon>
    </lineage>
</organism>
<dbReference type="InterPro" id="IPR050962">
    <property type="entry name" value="Phosphate-bind_PstS"/>
</dbReference>
<dbReference type="CDD" id="cd01006">
    <property type="entry name" value="PBP2_phosphate_binding"/>
    <property type="match status" value="1"/>
</dbReference>
<feature type="chain" id="PRO_5038766491" description="Phosphate-binding protein" evidence="8">
    <location>
        <begin position="29"/>
        <end position="374"/>
    </location>
</feature>
<dbReference type="RefSeq" id="WP_211696384.1">
    <property type="nucleotide sequence ID" value="NZ_CP046600.1"/>
</dbReference>
<evidence type="ECO:0000256" key="2">
    <source>
        <dbReference type="ARBA" id="ARBA00022448"/>
    </source>
</evidence>
<dbReference type="PROSITE" id="PS51257">
    <property type="entry name" value="PROKAR_LIPOPROTEIN"/>
    <property type="match status" value="1"/>
</dbReference>
<dbReference type="PANTHER" id="PTHR42996">
    <property type="entry name" value="PHOSPHATE-BINDING PROTEIN PSTS"/>
    <property type="match status" value="1"/>
</dbReference>
<dbReference type="InterPro" id="IPR024370">
    <property type="entry name" value="PBP_domain"/>
</dbReference>
<dbReference type="SUPFAM" id="SSF53850">
    <property type="entry name" value="Periplasmic binding protein-like II"/>
    <property type="match status" value="1"/>
</dbReference>
<dbReference type="GO" id="GO:0035435">
    <property type="term" value="P:phosphate ion transmembrane transport"/>
    <property type="evidence" value="ECO:0007669"/>
    <property type="project" value="InterPro"/>
</dbReference>
<dbReference type="Gene3D" id="3.40.190.10">
    <property type="entry name" value="Periplasmic binding protein-like II"/>
    <property type="match status" value="2"/>
</dbReference>
<keyword evidence="11" id="KW-1185">Reference proteome</keyword>
<keyword evidence="3 7" id="KW-0592">Phosphate transport</keyword>
<keyword evidence="4 8" id="KW-0732">Signal</keyword>
<evidence type="ECO:0000256" key="5">
    <source>
        <dbReference type="ARBA" id="ARBA00023139"/>
    </source>
</evidence>
<name>A0A975PY59_9MYCO</name>
<keyword evidence="5" id="KW-0564">Palmitate</keyword>
<dbReference type="GO" id="GO:0043190">
    <property type="term" value="C:ATP-binding cassette (ABC) transporter complex"/>
    <property type="evidence" value="ECO:0007669"/>
    <property type="project" value="InterPro"/>
</dbReference>